<dbReference type="EMBL" id="CP130613">
    <property type="protein sequence ID" value="WKW16210.1"/>
    <property type="molecule type" value="Genomic_DNA"/>
</dbReference>
<dbReference type="CDD" id="cd02440">
    <property type="entry name" value="AdoMet_MTases"/>
    <property type="match status" value="1"/>
</dbReference>
<gene>
    <name evidence="2" type="ORF">Strain138_002620</name>
    <name evidence="3" type="ORF">Strain318_002620</name>
</gene>
<name>A0AA49Q5K0_9BACT</name>
<proteinExistence type="predicted"/>
<dbReference type="GO" id="GO:0032259">
    <property type="term" value="P:methylation"/>
    <property type="evidence" value="ECO:0007669"/>
    <property type="project" value="UniProtKB-KW"/>
</dbReference>
<dbReference type="EMBL" id="CP130612">
    <property type="protein sequence ID" value="WKW13303.1"/>
    <property type="molecule type" value="Genomic_DNA"/>
</dbReference>
<protein>
    <submittedName>
        <fullName evidence="2">Class I SAM-dependent methyltransferase</fullName>
    </submittedName>
</protein>
<sequence length="262" mass="28956">MTPLPPRDRPEADDARGHFAHLFSGHAATYAAFRPTYPTALYDWLAGVVRGHRQAWDVGTGNGQVAMALAARFERVMATDPSAAQLAAAPPHERVSYRETTYDSALPDGSVDLVTVGQALHWFALSPFFTEVRRVLAPGGVFAAFAYVHSRVTPEVDAVTMYYHDVTCAAHWAPEHHLIREGYRSMPLPIDEVQVPPFEIRSAMAVEQYLGFHRSWSATQRLLQAGGEADVLRFEAAVRDAWGAVGARDVVWPMFVRAGTLR</sequence>
<dbReference type="Gene3D" id="3.40.50.150">
    <property type="entry name" value="Vaccinia Virus protein VP39"/>
    <property type="match status" value="1"/>
</dbReference>
<organism evidence="2">
    <name type="scientific">Pseudogemmatithrix spongiicola</name>
    <dbReference type="NCBI Taxonomy" id="3062599"/>
    <lineage>
        <taxon>Bacteria</taxon>
        <taxon>Pseudomonadati</taxon>
        <taxon>Gemmatimonadota</taxon>
        <taxon>Gemmatimonadia</taxon>
        <taxon>Gemmatimonadales</taxon>
        <taxon>Gemmatimonadaceae</taxon>
        <taxon>Pseudogemmatithrix</taxon>
    </lineage>
</organism>
<accession>A0AA49K1I7</accession>
<dbReference type="InterPro" id="IPR029063">
    <property type="entry name" value="SAM-dependent_MTases_sf"/>
</dbReference>
<reference evidence="2" key="1">
    <citation type="submission" date="2023-07" db="EMBL/GenBank/DDBJ databases">
        <authorList>
            <person name="Haufschild T."/>
            <person name="Kallscheuer N."/>
            <person name="Hammer J."/>
            <person name="Kohn T."/>
            <person name="Kabuu M."/>
            <person name="Jogler M."/>
            <person name="Wohfarth N."/>
            <person name="Heuer A."/>
            <person name="Rohde M."/>
            <person name="van Teeseling M.C.F."/>
            <person name="Jogler C."/>
        </authorList>
    </citation>
    <scope>NUCLEOTIDE SEQUENCE</scope>
    <source>
        <strain evidence="2">Strain 138</strain>
        <strain evidence="3">Strain 318</strain>
    </source>
</reference>
<evidence type="ECO:0000259" key="1">
    <source>
        <dbReference type="Pfam" id="PF08241"/>
    </source>
</evidence>
<dbReference type="Pfam" id="PF08241">
    <property type="entry name" value="Methyltransf_11"/>
    <property type="match status" value="1"/>
</dbReference>
<dbReference type="Proteomes" id="UP001229955">
    <property type="component" value="Chromosome"/>
</dbReference>
<dbReference type="InterPro" id="IPR013216">
    <property type="entry name" value="Methyltransf_11"/>
</dbReference>
<dbReference type="PANTHER" id="PTHR45180">
    <property type="entry name" value="OS01G0307686 PROTEIN"/>
    <property type="match status" value="1"/>
</dbReference>
<dbReference type="KEGG" id="pspc:Strain318_002620"/>
<evidence type="ECO:0000313" key="4">
    <source>
        <dbReference type="Proteomes" id="UP001229955"/>
    </source>
</evidence>
<dbReference type="PANTHER" id="PTHR45180:SF1">
    <property type="entry name" value="OS01G0307686 PROTEIN"/>
    <property type="match status" value="1"/>
</dbReference>
<feature type="domain" description="Methyltransferase type 11" evidence="1">
    <location>
        <begin position="57"/>
        <end position="143"/>
    </location>
</feature>
<accession>A0AA49Q5K0</accession>
<dbReference type="SUPFAM" id="SSF53335">
    <property type="entry name" value="S-adenosyl-L-methionine-dependent methyltransferases"/>
    <property type="match status" value="1"/>
</dbReference>
<evidence type="ECO:0000313" key="3">
    <source>
        <dbReference type="EMBL" id="WKW16210.1"/>
    </source>
</evidence>
<keyword evidence="4" id="KW-1185">Reference proteome</keyword>
<dbReference type="RefSeq" id="WP_367886163.1">
    <property type="nucleotide sequence ID" value="NZ_CP130612.1"/>
</dbReference>
<keyword evidence="2" id="KW-0808">Transferase</keyword>
<dbReference type="AlphaFoldDB" id="A0AA49Q5K0"/>
<dbReference type="GO" id="GO:0008757">
    <property type="term" value="F:S-adenosylmethionine-dependent methyltransferase activity"/>
    <property type="evidence" value="ECO:0007669"/>
    <property type="project" value="InterPro"/>
</dbReference>
<evidence type="ECO:0000313" key="2">
    <source>
        <dbReference type="EMBL" id="WKW13303.1"/>
    </source>
</evidence>
<keyword evidence="2" id="KW-0489">Methyltransferase</keyword>